<name>A0A4R2LF64_9GAMM</name>
<dbReference type="SUPFAM" id="SSF161098">
    <property type="entry name" value="MetI-like"/>
    <property type="match status" value="1"/>
</dbReference>
<evidence type="ECO:0000256" key="7">
    <source>
        <dbReference type="RuleBase" id="RU363032"/>
    </source>
</evidence>
<keyword evidence="6 7" id="KW-0472">Membrane</keyword>
<reference evidence="10 11" key="1">
    <citation type="submission" date="2019-03" db="EMBL/GenBank/DDBJ databases">
        <title>Genomic Encyclopedia of Type Strains, Phase IV (KMG-IV): sequencing the most valuable type-strain genomes for metagenomic binning, comparative biology and taxonomic classification.</title>
        <authorList>
            <person name="Goeker M."/>
        </authorList>
    </citation>
    <scope>NUCLEOTIDE SEQUENCE [LARGE SCALE GENOMIC DNA]</scope>
    <source>
        <strain evidence="10 11">DSM 25287</strain>
    </source>
</reference>
<dbReference type="PROSITE" id="PS50928">
    <property type="entry name" value="ABC_TM1"/>
    <property type="match status" value="1"/>
</dbReference>
<dbReference type="Pfam" id="PF00528">
    <property type="entry name" value="BPD_transp_1"/>
    <property type="match status" value="1"/>
</dbReference>
<evidence type="ECO:0000313" key="11">
    <source>
        <dbReference type="Proteomes" id="UP000295765"/>
    </source>
</evidence>
<dbReference type="EMBL" id="SLWY01000002">
    <property type="protein sequence ID" value="TCO83397.1"/>
    <property type="molecule type" value="Genomic_DNA"/>
</dbReference>
<dbReference type="InterPro" id="IPR035906">
    <property type="entry name" value="MetI-like_sf"/>
</dbReference>
<keyword evidence="8" id="KW-0732">Signal</keyword>
<feature type="transmembrane region" description="Helical" evidence="7">
    <location>
        <begin position="173"/>
        <end position="198"/>
    </location>
</feature>
<proteinExistence type="inferred from homology"/>
<dbReference type="InterPro" id="IPR000515">
    <property type="entry name" value="MetI-like"/>
</dbReference>
<evidence type="ECO:0000259" key="9">
    <source>
        <dbReference type="PROSITE" id="PS50928"/>
    </source>
</evidence>
<dbReference type="CDD" id="cd06261">
    <property type="entry name" value="TM_PBP2"/>
    <property type="match status" value="1"/>
</dbReference>
<accession>A0A4R2LF64</accession>
<keyword evidence="2 7" id="KW-0813">Transport</keyword>
<feature type="chain" id="PRO_5020996343" evidence="8">
    <location>
        <begin position="30"/>
        <end position="251"/>
    </location>
</feature>
<evidence type="ECO:0000256" key="4">
    <source>
        <dbReference type="ARBA" id="ARBA00022692"/>
    </source>
</evidence>
<comment type="similarity">
    <text evidence="7">Belongs to the binding-protein-dependent transport system permease family.</text>
</comment>
<evidence type="ECO:0000256" key="2">
    <source>
        <dbReference type="ARBA" id="ARBA00022448"/>
    </source>
</evidence>
<keyword evidence="5 7" id="KW-1133">Transmembrane helix</keyword>
<feature type="transmembrane region" description="Helical" evidence="7">
    <location>
        <begin position="56"/>
        <end position="83"/>
    </location>
</feature>
<comment type="subcellular location">
    <subcellularLocation>
        <location evidence="1 7">Cell membrane</location>
        <topology evidence="1 7">Multi-pass membrane protein</topology>
    </subcellularLocation>
</comment>
<organism evidence="10 11">
    <name type="scientific">Plasticicumulans lactativorans</name>
    <dbReference type="NCBI Taxonomy" id="1133106"/>
    <lineage>
        <taxon>Bacteria</taxon>
        <taxon>Pseudomonadati</taxon>
        <taxon>Pseudomonadota</taxon>
        <taxon>Gammaproteobacteria</taxon>
        <taxon>Candidatus Competibacteraceae</taxon>
        <taxon>Plasticicumulans</taxon>
    </lineage>
</organism>
<feature type="transmembrane region" description="Helical" evidence="7">
    <location>
        <begin position="95"/>
        <end position="116"/>
    </location>
</feature>
<evidence type="ECO:0000256" key="6">
    <source>
        <dbReference type="ARBA" id="ARBA00023136"/>
    </source>
</evidence>
<evidence type="ECO:0000256" key="5">
    <source>
        <dbReference type="ARBA" id="ARBA00022989"/>
    </source>
</evidence>
<dbReference type="GO" id="GO:0055085">
    <property type="term" value="P:transmembrane transport"/>
    <property type="evidence" value="ECO:0007669"/>
    <property type="project" value="InterPro"/>
</dbReference>
<protein>
    <submittedName>
        <fullName evidence="10">NitT/TauT family transport system permease protein</fullName>
    </submittedName>
</protein>
<dbReference type="RefSeq" id="WP_132538291.1">
    <property type="nucleotide sequence ID" value="NZ_SLWY01000002.1"/>
</dbReference>
<dbReference type="PANTHER" id="PTHR30151">
    <property type="entry name" value="ALKANE SULFONATE ABC TRANSPORTER-RELATED, MEMBRANE SUBUNIT"/>
    <property type="match status" value="1"/>
</dbReference>
<keyword evidence="4 7" id="KW-0812">Transmembrane</keyword>
<dbReference type="GO" id="GO:0005886">
    <property type="term" value="C:plasma membrane"/>
    <property type="evidence" value="ECO:0007669"/>
    <property type="project" value="UniProtKB-SubCell"/>
</dbReference>
<dbReference type="Proteomes" id="UP000295765">
    <property type="component" value="Unassembled WGS sequence"/>
</dbReference>
<feature type="transmembrane region" description="Helical" evidence="7">
    <location>
        <begin position="210"/>
        <end position="234"/>
    </location>
</feature>
<dbReference type="OrthoDB" id="5298727at2"/>
<keyword evidence="11" id="KW-1185">Reference proteome</keyword>
<comment type="caution">
    <text evidence="10">The sequence shown here is derived from an EMBL/GenBank/DDBJ whole genome shotgun (WGS) entry which is preliminary data.</text>
</comment>
<gene>
    <name evidence="10" type="ORF">EV699_10295</name>
</gene>
<feature type="domain" description="ABC transmembrane type-1" evidence="9">
    <location>
        <begin position="58"/>
        <end position="238"/>
    </location>
</feature>
<evidence type="ECO:0000256" key="1">
    <source>
        <dbReference type="ARBA" id="ARBA00004651"/>
    </source>
</evidence>
<sequence length="251" mass="26996">MPPVAAIDRALRPLSLLALLLLWQLAASAAPAATLPPPLAVGARLWVYTASGELPYHLGVTLARVAASFALALTLGTALGIALGAWPRLDRCCDAWLVVGLNIPALVTVILCYLWFGLNDVAAVLAVALNKIPTVVVTVREGARAADRALLDMARAFRLPRLRTFARVYLPQLYPYVFAAARGGLALIWKIVLVVELLGRSSGVGYQLSLLFQLFDIAGILAYTLAFAGVVLVVEGALLRPLERRLLGWRR</sequence>
<dbReference type="Gene3D" id="1.10.3720.10">
    <property type="entry name" value="MetI-like"/>
    <property type="match status" value="1"/>
</dbReference>
<dbReference type="AlphaFoldDB" id="A0A4R2LF64"/>
<evidence type="ECO:0000256" key="8">
    <source>
        <dbReference type="SAM" id="SignalP"/>
    </source>
</evidence>
<keyword evidence="3" id="KW-1003">Cell membrane</keyword>
<evidence type="ECO:0000313" key="10">
    <source>
        <dbReference type="EMBL" id="TCO83397.1"/>
    </source>
</evidence>
<feature type="signal peptide" evidence="8">
    <location>
        <begin position="1"/>
        <end position="29"/>
    </location>
</feature>
<evidence type="ECO:0000256" key="3">
    <source>
        <dbReference type="ARBA" id="ARBA00022475"/>
    </source>
</evidence>
<dbReference type="PANTHER" id="PTHR30151:SF38">
    <property type="entry name" value="ALIPHATIC SULFONATES TRANSPORT PERMEASE PROTEIN SSUC-RELATED"/>
    <property type="match status" value="1"/>
</dbReference>